<dbReference type="Proteomes" id="UP000234345">
    <property type="component" value="Unassembled WGS sequence"/>
</dbReference>
<evidence type="ECO:0000313" key="2">
    <source>
        <dbReference type="Proteomes" id="UP000234345"/>
    </source>
</evidence>
<gene>
    <name evidence="1" type="ORF">XFF6991_420013</name>
</gene>
<dbReference type="EMBL" id="OCZC01000069">
    <property type="protein sequence ID" value="SOO24796.1"/>
    <property type="molecule type" value="Genomic_DNA"/>
</dbReference>
<evidence type="ECO:0000313" key="1">
    <source>
        <dbReference type="EMBL" id="SOO24796.1"/>
    </source>
</evidence>
<protein>
    <submittedName>
        <fullName evidence="1">Uncharacterized protein</fullName>
    </submittedName>
</protein>
<sequence>MLISALLLAQEREMALHLGKSHGRQVNQGRNAFPQATLLSIALLALCTLHAGCAPSTPRDQLAIAAAKPSSETRSKDVTERLKQDVDRLIATDFQDVAAVSTQLQAQFGPRHLDGERELRVSEQGVLAGKKVRHVEFINATDDPSRGKLVIDFSPPGPSFMESPWVDAIPYPPRPDARDSRAYWEMTVNGTKVIFGLTEDQSHLSYISISKL</sequence>
<organism evidence="1 2">
    <name type="scientific">Xanthomonas campestris pv. phaseoli</name>
    <dbReference type="NCBI Taxonomy" id="317013"/>
    <lineage>
        <taxon>Bacteria</taxon>
        <taxon>Pseudomonadati</taxon>
        <taxon>Pseudomonadota</taxon>
        <taxon>Gammaproteobacteria</taxon>
        <taxon>Lysobacterales</taxon>
        <taxon>Lysobacteraceae</taxon>
        <taxon>Xanthomonas</taxon>
    </lineage>
</organism>
<comment type="caution">
    <text evidence="1">The sequence shown here is derived from an EMBL/GenBank/DDBJ whole genome shotgun (WGS) entry which is preliminary data.</text>
</comment>
<reference evidence="1 2" key="1">
    <citation type="submission" date="2017-10" db="EMBL/GenBank/DDBJ databases">
        <authorList>
            <person name="Regsiter A."/>
            <person name="William W."/>
        </authorList>
    </citation>
    <scope>NUCLEOTIDE SEQUENCE [LARGE SCALE GENOMIC DNA]</scope>
    <source>
        <strain evidence="1 2">CFBP6991</strain>
    </source>
</reference>
<accession>A0A7Z7NHG6</accession>
<dbReference type="AlphaFoldDB" id="A0A7Z7NHG6"/>
<name>A0A7Z7NHG6_XANCH</name>
<proteinExistence type="predicted"/>